<dbReference type="InterPro" id="IPR003100">
    <property type="entry name" value="PAZ_dom"/>
</dbReference>
<keyword evidence="3" id="KW-0540">Nuclease</keyword>
<dbReference type="Pfam" id="PF00271">
    <property type="entry name" value="Helicase_C"/>
    <property type="match status" value="1"/>
</dbReference>
<evidence type="ECO:0000259" key="22">
    <source>
        <dbReference type="PROSITE" id="PS51194"/>
    </source>
</evidence>
<dbReference type="PROSITE" id="PS50821">
    <property type="entry name" value="PAZ"/>
    <property type="match status" value="1"/>
</dbReference>
<evidence type="ECO:0000256" key="1">
    <source>
        <dbReference type="ARBA" id="ARBA00001936"/>
    </source>
</evidence>
<dbReference type="CDD" id="cd00593">
    <property type="entry name" value="RIBOc"/>
    <property type="match status" value="2"/>
</dbReference>
<evidence type="ECO:0000256" key="14">
    <source>
        <dbReference type="ARBA" id="ARBA00023211"/>
    </source>
</evidence>
<dbReference type="Gene3D" id="1.10.1520.10">
    <property type="entry name" value="Ribonuclease III domain"/>
    <property type="match status" value="2"/>
</dbReference>
<evidence type="ECO:0000256" key="17">
    <source>
        <dbReference type="SAM" id="Coils"/>
    </source>
</evidence>
<dbReference type="PROSITE" id="PS50137">
    <property type="entry name" value="DS_RBD"/>
    <property type="match status" value="1"/>
</dbReference>
<dbReference type="PANTHER" id="PTHR14950:SF37">
    <property type="entry name" value="ENDORIBONUCLEASE DICER"/>
    <property type="match status" value="1"/>
</dbReference>
<keyword evidence="11" id="KW-0460">Magnesium</keyword>
<keyword evidence="8" id="KW-0378">Hydrolase</keyword>
<keyword evidence="7" id="KW-0255">Endonuclease</keyword>
<dbReference type="SMART" id="SM00358">
    <property type="entry name" value="DSRM"/>
    <property type="match status" value="1"/>
</dbReference>
<dbReference type="PROSITE" id="PS50142">
    <property type="entry name" value="RNASE_3_2"/>
    <property type="match status" value="2"/>
</dbReference>
<reference evidence="24 25" key="2">
    <citation type="journal article" date="2022" name="Mol. Biol. Evol.">
        <title>Comparative Genomics Reveals Insights into the Divergent Evolution of Astigmatic Mites and Household Pest Adaptations.</title>
        <authorList>
            <person name="Xiong Q."/>
            <person name="Wan A.T."/>
            <person name="Liu X."/>
            <person name="Fung C.S."/>
            <person name="Xiao X."/>
            <person name="Malainual N."/>
            <person name="Hou J."/>
            <person name="Wang L."/>
            <person name="Wang M."/>
            <person name="Yang K.Y."/>
            <person name="Cui Y."/>
            <person name="Leung E.L."/>
            <person name="Nong W."/>
            <person name="Shin S.K."/>
            <person name="Au S.W."/>
            <person name="Jeong K.Y."/>
            <person name="Chew F.T."/>
            <person name="Hui J.H."/>
            <person name="Leung T.F."/>
            <person name="Tungtrongchitr A."/>
            <person name="Zhong N."/>
            <person name="Liu Z."/>
            <person name="Tsui S.K."/>
        </authorList>
    </citation>
    <scope>NUCLEOTIDE SEQUENCE [LARGE SCALE GENOMIC DNA]</scope>
    <source>
        <strain evidence="24">Derp</strain>
    </source>
</reference>
<evidence type="ECO:0000256" key="10">
    <source>
        <dbReference type="ARBA" id="ARBA00022840"/>
    </source>
</evidence>
<evidence type="ECO:0000256" key="9">
    <source>
        <dbReference type="ARBA" id="ARBA00022806"/>
    </source>
</evidence>
<dbReference type="Pfam" id="PF02170">
    <property type="entry name" value="PAZ"/>
    <property type="match status" value="1"/>
</dbReference>
<dbReference type="Pfam" id="PF03368">
    <property type="entry name" value="Dicer_dimer"/>
    <property type="match status" value="1"/>
</dbReference>
<dbReference type="InterPro" id="IPR000999">
    <property type="entry name" value="RNase_III_dom"/>
</dbReference>
<dbReference type="PROSITE" id="PS51194">
    <property type="entry name" value="HELICASE_CTER"/>
    <property type="match status" value="1"/>
</dbReference>
<dbReference type="InterPro" id="IPR036085">
    <property type="entry name" value="PAZ_dom_sf"/>
</dbReference>
<accession>A0ABQ8JHS4</accession>
<evidence type="ECO:0000313" key="24">
    <source>
        <dbReference type="EMBL" id="KAH9422166.1"/>
    </source>
</evidence>
<evidence type="ECO:0000259" key="19">
    <source>
        <dbReference type="PROSITE" id="PS50142"/>
    </source>
</evidence>
<organism evidence="24 25">
    <name type="scientific">Dermatophagoides pteronyssinus</name>
    <name type="common">European house dust mite</name>
    <dbReference type="NCBI Taxonomy" id="6956"/>
    <lineage>
        <taxon>Eukaryota</taxon>
        <taxon>Metazoa</taxon>
        <taxon>Ecdysozoa</taxon>
        <taxon>Arthropoda</taxon>
        <taxon>Chelicerata</taxon>
        <taxon>Arachnida</taxon>
        <taxon>Acari</taxon>
        <taxon>Acariformes</taxon>
        <taxon>Sarcoptiformes</taxon>
        <taxon>Astigmata</taxon>
        <taxon>Psoroptidia</taxon>
        <taxon>Analgoidea</taxon>
        <taxon>Pyroglyphidae</taxon>
        <taxon>Dermatophagoidinae</taxon>
        <taxon>Dermatophagoides</taxon>
    </lineage>
</organism>
<evidence type="ECO:0000256" key="11">
    <source>
        <dbReference type="ARBA" id="ARBA00022842"/>
    </source>
</evidence>
<dbReference type="SMART" id="SM00490">
    <property type="entry name" value="HELICc"/>
    <property type="match status" value="1"/>
</dbReference>
<comment type="similarity">
    <text evidence="15 16">Belongs to the helicase family. Dicer subfamily.</text>
</comment>
<evidence type="ECO:0000256" key="3">
    <source>
        <dbReference type="ARBA" id="ARBA00022722"/>
    </source>
</evidence>
<evidence type="ECO:0000256" key="7">
    <source>
        <dbReference type="ARBA" id="ARBA00022759"/>
    </source>
</evidence>
<keyword evidence="13" id="KW-0943">RNA-mediated gene silencing</keyword>
<evidence type="ECO:0000256" key="12">
    <source>
        <dbReference type="ARBA" id="ARBA00022884"/>
    </source>
</evidence>
<dbReference type="InterPro" id="IPR014001">
    <property type="entry name" value="Helicase_ATP-bd"/>
</dbReference>
<dbReference type="Gene3D" id="3.40.50.300">
    <property type="entry name" value="P-loop containing nucleotide triphosphate hydrolases"/>
    <property type="match status" value="2"/>
</dbReference>
<dbReference type="InterPro" id="IPR001650">
    <property type="entry name" value="Helicase_C-like"/>
</dbReference>
<gene>
    <name evidence="24" type="primary">DICER1</name>
    <name evidence="24" type="ORF">DERP_002461</name>
</gene>
<feature type="domain" description="DRBM" evidence="18">
    <location>
        <begin position="1987"/>
        <end position="2009"/>
    </location>
</feature>
<comment type="caution">
    <text evidence="24">The sequence shown here is derived from an EMBL/GenBank/DDBJ whole genome shotgun (WGS) entry which is preliminary data.</text>
</comment>
<dbReference type="SUPFAM" id="SSF69065">
    <property type="entry name" value="RNase III domain-like"/>
    <property type="match status" value="2"/>
</dbReference>
<dbReference type="Gene3D" id="3.30.160.20">
    <property type="match status" value="1"/>
</dbReference>
<evidence type="ECO:0000256" key="4">
    <source>
        <dbReference type="ARBA" id="ARBA00022723"/>
    </source>
</evidence>
<dbReference type="SUPFAM" id="SSF52540">
    <property type="entry name" value="P-loop containing nucleoside triphosphate hydrolases"/>
    <property type="match status" value="1"/>
</dbReference>
<dbReference type="Pfam" id="PF20932">
    <property type="entry name" value="Dicer_dsRBD"/>
    <property type="match status" value="1"/>
</dbReference>
<keyword evidence="9" id="KW-0347">Helicase</keyword>
<dbReference type="InterPro" id="IPR027417">
    <property type="entry name" value="P-loop_NTPase"/>
</dbReference>
<keyword evidence="10" id="KW-0067">ATP-binding</keyword>
<dbReference type="PANTHER" id="PTHR14950">
    <property type="entry name" value="DICER-RELATED"/>
    <property type="match status" value="1"/>
</dbReference>
<evidence type="ECO:0000259" key="20">
    <source>
        <dbReference type="PROSITE" id="PS50821"/>
    </source>
</evidence>
<dbReference type="Gene3D" id="3.30.160.380">
    <property type="entry name" value="Dicer dimerisation domain"/>
    <property type="match status" value="1"/>
</dbReference>
<dbReference type="InterPro" id="IPR036389">
    <property type="entry name" value="RNase_III_sf"/>
</dbReference>
<sequence>MNNPNTRLIRSFALFDNRDFLPRPFQIELYETCKNRDTIVFLRPGQGKYFISVMLVKYFNPHLFPSDNVVDLKNPKKIFFLAKSSNSIKLYSSVFNAHCNLRIGEYIETDDAKQWSPDIWHKKLQSYDIHLMMDCLFEYLIEQKLIHANDLNLLILNDVHKILLCTSPADDCYTKIIHRLRLQTTNEKQYRILGLSASILLENVSSNVFEKMIEQIEKNLCCSCETYADLRMISKYSIQCRIKLRSYYSLLASEKSFIQNDIKYRMALFMIRNYSGQFFNFITNVSMDGGITTEQLINHETIAKMIVDILNVYGILGEWCALKLIDLINRELYDTILLMSKTASNYLRLLNSCHSTLCLIRKSILSYMDQDIVAKYETNTSSSSNGSESQRLTIEQFLLISSPKLHLLAQVLIEYLEELSSPSSTNQQQQQTTHSSFTFPSNICSLIYVENRLMARVLNEWIRELIAIVREINSGKACILDFLQSDYVFLAEDDGKNELKNFYYRKHQKSLHEIYYYRQQEETLRRFRLPQQCNVLITTSMSSEGLDVNRCNMVICFDIPKTFHQFIQSKGRVRVERGQFIVLVEQNDHKDYVEKFLQFCNIEKIFTKLVPLNNQVYIENEPKNIDLITSIQSIKPIHSSSLKSSSIVQKSKKFDKQQQQQQSNQSATLQLTLENAISILNRYCNKLPSDTFTKLVPNYKIESVKEEEENQSEENSEIITKYRCRLFLPINSTYRDEIVGNVQPTQSLAKQSVAFEAIKTLREIVADSLCGQIFSNVDNDEYCFQYLYEFQMKLTYRLSEEHNTRGRRIIDPAETTRTFGIISPNHLPTICDFTIYNRSGEIQKKMVLKSMNIKRQQIENFHQYTFENVLPLGKSSIRFDRMNGSNGNYLIVPINTIDNGDQKTIDWEFLELIWHHKNDPKSYDQEKFHHDDQNRFIFEEKLYQDAVVIPKYRKDKLQSFYYVAEICHDLTPQSPFPDHEYQTFEKYYNQKYEKQITNLEQPLLDVDHTSARLNLLTPRFLNRRGINLSSSSSLKSSGGGHHQSKRNPQQKQILVPELCFIHPFPASFWRKAVCLPCILYRLNLLLIAEELRFKIAKEAKIGVIQLPDGEKWPKLDFGWSVLVEQSRQQTKSIECAGDNNQHSNLDDSNEKQKTTINQDDDFIIDTFDPSMAPPASDQFFNENQNNFINFDSYNNEMIPQIEIISGPFNESKMNYNNSQKQMLSEISMDDDFDEEESGIIEVDNENNPIIQPGQKLPVRAGSPTYWKDRENLESDRNGKIPADFDWRFYESDGNDNESNNEEIDPARAEFRLNFKKFLEDIQQISKMPSLIEQKSLKYYYRHRFSLAEQHSEHLRKRKIFDEMYFDEKNQVMQCVQRIQNETLMNENSKSKNENDHVCCDPEIDTFRNDKNFNEINLNQSLLSVLMEKIDTNLLDMMKIKHEIEDEKIDQQVQNRSQFANILGKNSSSTKIEVKFGELLPNRDENLAEFSSNDKNPIDLFQAQRKLALQTLPQWLQLENSFETQIQMGPHPSLILQAITMSNSSDGINLERLETVGDSFLKYSITAFLFCMCPELNEGKLSFLRSRQISNINLHRLGQRINLGELMIASKFEPVDNWCPPSYQALDNVEQESNDNVKTTTSNKVPYNLLTQHSIPNKSIADCVEALIGTYLISSGSQVEHKDDSNQNHERWLPQPRSPLIIPKHLRNDIAKVKEIEDKLQRNYYKHHLDRFEEIIGYRFRDRAYLVQAFTHNSYYENKVTDCYQRLEFLGDAVLDYLITRYLYEDPRCHSPGTLTDLRSALVNNTFFAALAVKYNFHKYLMMLSSELYRVIDGFVRKFNIYYNQNLANGESKKILSAISDFQQGNEDDERMDENSYSNYNYWELFVSENEAEHLEDIEVPKALGDIFESVAGAIYLDSDMSLEAVWKAYYPMMKPEIENFSEKVPKSPIRVLLEKQPQSVKFGKPEINSGRRIRVTVEVFGLGKFVGIGRNKRIAKCTAAKRALRALESEKRRKELERKRRQMDEFDD</sequence>
<reference evidence="24 25" key="1">
    <citation type="journal article" date="2018" name="J. Allergy Clin. Immunol.">
        <title>High-quality assembly of Dermatophagoides pteronyssinus genome and transcriptome reveals a wide range of novel allergens.</title>
        <authorList>
            <person name="Liu X.Y."/>
            <person name="Yang K.Y."/>
            <person name="Wang M.Q."/>
            <person name="Kwok J.S."/>
            <person name="Zeng X."/>
            <person name="Yang Z."/>
            <person name="Xiao X.J."/>
            <person name="Lau C.P."/>
            <person name="Li Y."/>
            <person name="Huang Z.M."/>
            <person name="Ba J.G."/>
            <person name="Yim A.K."/>
            <person name="Ouyang C.Y."/>
            <person name="Ngai S.M."/>
            <person name="Chan T.F."/>
            <person name="Leung E.L."/>
            <person name="Liu L."/>
            <person name="Liu Z.G."/>
            <person name="Tsui S.K."/>
        </authorList>
    </citation>
    <scope>NUCLEOTIDE SEQUENCE [LARGE SCALE GENOMIC DNA]</scope>
    <source>
        <strain evidence="24">Derp</strain>
    </source>
</reference>
<dbReference type="SUPFAM" id="SSF101690">
    <property type="entry name" value="PAZ domain"/>
    <property type="match status" value="1"/>
</dbReference>
<dbReference type="Proteomes" id="UP000887458">
    <property type="component" value="Unassembled WGS sequence"/>
</dbReference>
<dbReference type="SUPFAM" id="SSF54768">
    <property type="entry name" value="dsRNA-binding domain-like"/>
    <property type="match status" value="1"/>
</dbReference>
<dbReference type="EMBL" id="NJHN03000037">
    <property type="protein sequence ID" value="KAH9422166.1"/>
    <property type="molecule type" value="Genomic_DNA"/>
</dbReference>
<dbReference type="PROSITE" id="PS51192">
    <property type="entry name" value="HELICASE_ATP_BIND_1"/>
    <property type="match status" value="1"/>
</dbReference>
<name>A0ABQ8JHS4_DERPT</name>
<dbReference type="Gene3D" id="2.170.260.10">
    <property type="entry name" value="paz domain"/>
    <property type="match status" value="1"/>
</dbReference>
<evidence type="ECO:0000259" key="23">
    <source>
        <dbReference type="PROSITE" id="PS51327"/>
    </source>
</evidence>
<feature type="domain" description="RNase III" evidence="19">
    <location>
        <begin position="1728"/>
        <end position="1919"/>
    </location>
</feature>
<evidence type="ECO:0000313" key="25">
    <source>
        <dbReference type="Proteomes" id="UP000887458"/>
    </source>
</evidence>
<feature type="domain" description="Helicase ATP-binding" evidence="21">
    <location>
        <begin position="29"/>
        <end position="217"/>
    </location>
</feature>
<dbReference type="InterPro" id="IPR038248">
    <property type="entry name" value="Dicer_dimer_sf"/>
</dbReference>
<dbReference type="InterPro" id="IPR044441">
    <property type="entry name" value="DICER_DSRM"/>
</dbReference>
<evidence type="ECO:0000256" key="8">
    <source>
        <dbReference type="ARBA" id="ARBA00022801"/>
    </source>
</evidence>
<keyword evidence="14" id="KW-0464">Manganese</keyword>
<evidence type="ECO:0000259" key="21">
    <source>
        <dbReference type="PROSITE" id="PS51192"/>
    </source>
</evidence>
<evidence type="ECO:0000256" key="13">
    <source>
        <dbReference type="ARBA" id="ARBA00023158"/>
    </source>
</evidence>
<dbReference type="Pfam" id="PF20931">
    <property type="entry name" value="Dicer_platform"/>
    <property type="match status" value="1"/>
</dbReference>
<evidence type="ECO:0000256" key="6">
    <source>
        <dbReference type="ARBA" id="ARBA00022741"/>
    </source>
</evidence>
<dbReference type="Pfam" id="PF00636">
    <property type="entry name" value="Ribonuclease_3"/>
    <property type="match status" value="2"/>
</dbReference>
<feature type="domain" description="PAZ" evidence="20">
    <location>
        <begin position="920"/>
        <end position="1063"/>
    </location>
</feature>
<evidence type="ECO:0000256" key="16">
    <source>
        <dbReference type="PROSITE-ProRule" id="PRU00657"/>
    </source>
</evidence>
<dbReference type="SMART" id="SM00949">
    <property type="entry name" value="PAZ"/>
    <property type="match status" value="1"/>
</dbReference>
<keyword evidence="5" id="KW-0677">Repeat</keyword>
<keyword evidence="6" id="KW-0547">Nucleotide-binding</keyword>
<keyword evidence="25" id="KW-1185">Reference proteome</keyword>
<keyword evidence="12 16" id="KW-0694">RNA-binding</keyword>
<evidence type="ECO:0000256" key="5">
    <source>
        <dbReference type="ARBA" id="ARBA00022737"/>
    </source>
</evidence>
<protein>
    <submittedName>
        <fullName evidence="24">Endoribonuclease Dicer</fullName>
    </submittedName>
</protein>
<evidence type="ECO:0000256" key="2">
    <source>
        <dbReference type="ARBA" id="ARBA00001946"/>
    </source>
</evidence>
<feature type="domain" description="Dicer dsRNA-binding fold" evidence="23">
    <location>
        <begin position="676"/>
        <end position="781"/>
    </location>
</feature>
<dbReference type="PROSITE" id="PS51327">
    <property type="entry name" value="DICER_DSRBF"/>
    <property type="match status" value="1"/>
</dbReference>
<dbReference type="InterPro" id="IPR005034">
    <property type="entry name" value="Dicer_dimerisation"/>
</dbReference>
<feature type="coiled-coil region" evidence="17">
    <location>
        <begin position="1997"/>
        <end position="2024"/>
    </location>
</feature>
<dbReference type="PROSITE" id="PS00517">
    <property type="entry name" value="RNASE_3_1"/>
    <property type="match status" value="1"/>
</dbReference>
<keyword evidence="17" id="KW-0175">Coiled coil</keyword>
<comment type="cofactor">
    <cofactor evidence="2">
        <name>Mg(2+)</name>
        <dbReference type="ChEBI" id="CHEBI:18420"/>
    </cofactor>
</comment>
<evidence type="ECO:0000256" key="15">
    <source>
        <dbReference type="ARBA" id="ARBA00035116"/>
    </source>
</evidence>
<feature type="domain" description="Helicase C-terminal" evidence="22">
    <location>
        <begin position="461"/>
        <end position="618"/>
    </location>
</feature>
<proteinExistence type="inferred from homology"/>
<dbReference type="InterPro" id="IPR048512">
    <property type="entry name" value="Dicer_platform"/>
</dbReference>
<dbReference type="SMART" id="SM00535">
    <property type="entry name" value="RIBOc"/>
    <property type="match status" value="2"/>
</dbReference>
<dbReference type="InterPro" id="IPR014720">
    <property type="entry name" value="dsRBD_dom"/>
</dbReference>
<keyword evidence="4" id="KW-0479">Metal-binding</keyword>
<comment type="cofactor">
    <cofactor evidence="1">
        <name>Mn(2+)</name>
        <dbReference type="ChEBI" id="CHEBI:29035"/>
    </cofactor>
</comment>
<evidence type="ECO:0000259" key="18">
    <source>
        <dbReference type="PROSITE" id="PS50137"/>
    </source>
</evidence>
<feature type="domain" description="RNase III" evidence="19">
    <location>
        <begin position="1508"/>
        <end position="1675"/>
    </location>
</feature>